<dbReference type="AlphaFoldDB" id="A0A1I7YTY8"/>
<proteinExistence type="predicted"/>
<sequence length="134" mass="14536">MIPHQEVASEPKFISPSVWSLVVESLKSLQAIIPSSDISDHLSPRQTPVYFFADSDVGFFDKKAQKSPPNIRTDTQDNQLLTLALSAQRPTPATTPTSRRIPQVQKTAASIRSGRAPLPGSFQIGSRIPSLVAA</sequence>
<keyword evidence="1" id="KW-1185">Reference proteome</keyword>
<evidence type="ECO:0000313" key="2">
    <source>
        <dbReference type="WBParaSite" id="L893_g19807.t1"/>
    </source>
</evidence>
<dbReference type="Proteomes" id="UP000095287">
    <property type="component" value="Unplaced"/>
</dbReference>
<evidence type="ECO:0000313" key="1">
    <source>
        <dbReference type="Proteomes" id="UP000095287"/>
    </source>
</evidence>
<accession>A0A1I7YTY8</accession>
<organism evidence="1 2">
    <name type="scientific">Steinernema glaseri</name>
    <dbReference type="NCBI Taxonomy" id="37863"/>
    <lineage>
        <taxon>Eukaryota</taxon>
        <taxon>Metazoa</taxon>
        <taxon>Ecdysozoa</taxon>
        <taxon>Nematoda</taxon>
        <taxon>Chromadorea</taxon>
        <taxon>Rhabditida</taxon>
        <taxon>Tylenchina</taxon>
        <taxon>Panagrolaimomorpha</taxon>
        <taxon>Strongyloidoidea</taxon>
        <taxon>Steinernematidae</taxon>
        <taxon>Steinernema</taxon>
    </lineage>
</organism>
<reference evidence="2" key="1">
    <citation type="submission" date="2016-11" db="UniProtKB">
        <authorList>
            <consortium name="WormBaseParasite"/>
        </authorList>
    </citation>
    <scope>IDENTIFICATION</scope>
</reference>
<dbReference type="WBParaSite" id="L893_g19807.t1">
    <property type="protein sequence ID" value="L893_g19807.t1"/>
    <property type="gene ID" value="L893_g19807"/>
</dbReference>
<protein>
    <submittedName>
        <fullName evidence="2">Uncharacterized protein</fullName>
    </submittedName>
</protein>
<name>A0A1I7YTY8_9BILA</name>